<dbReference type="PANTHER" id="PTHR47160:SF10">
    <property type="entry name" value="MULE TRANSPOSASE DOMAIN-CONTAINING PROTEIN"/>
    <property type="match status" value="1"/>
</dbReference>
<keyword evidence="2" id="KW-1185">Reference proteome</keyword>
<proteinExistence type="predicted"/>
<reference evidence="1" key="1">
    <citation type="submission" date="2022-11" db="UniProtKB">
        <authorList>
            <consortium name="EnsemblMetazoa"/>
        </authorList>
    </citation>
    <scope>IDENTIFICATION</scope>
</reference>
<organism evidence="1 2">
    <name type="scientific">Exaiptasia diaphana</name>
    <name type="common">Tropical sea anemone</name>
    <name type="synonym">Aiptasia pulchella</name>
    <dbReference type="NCBI Taxonomy" id="2652724"/>
    <lineage>
        <taxon>Eukaryota</taxon>
        <taxon>Metazoa</taxon>
        <taxon>Cnidaria</taxon>
        <taxon>Anthozoa</taxon>
        <taxon>Hexacorallia</taxon>
        <taxon>Actiniaria</taxon>
        <taxon>Aiptasiidae</taxon>
        <taxon>Exaiptasia</taxon>
    </lineage>
</organism>
<dbReference type="Proteomes" id="UP000887567">
    <property type="component" value="Unplaced"/>
</dbReference>
<dbReference type="PANTHER" id="PTHR47160">
    <property type="entry name" value="PUTATIVE-RELATED"/>
    <property type="match status" value="1"/>
</dbReference>
<dbReference type="RefSeq" id="XP_028516716.1">
    <property type="nucleotide sequence ID" value="XM_028660915.1"/>
</dbReference>
<dbReference type="AlphaFoldDB" id="A0A913YRF5"/>
<sequence length="225" mass="26737">MLPTVPRVKRIVLDFEKSAWKALSRVLPTVKLSGCSFHWSKAVWRKIQYLGLQAAYHEDRAAQTFLRKVMALPYIPADDIEEMFNRLHEQANQNNSLLNLLQYVSKTWIYANRWNPTTWSVYRRNIRTNNDIEGWHNRINQQASNRHQLPFYELVKLLHKKAKTVDLQVELVSQRKLTRIQRKQYLELQSHIIRLWDRFDNDEIDVYRLLTECSTLAVPSVCTSD</sequence>
<protein>
    <recommendedName>
        <fullName evidence="3">MULE transposase domain-containing protein</fullName>
    </recommendedName>
</protein>
<dbReference type="EnsemblMetazoa" id="XM_028660915.1">
    <property type="protein sequence ID" value="XP_028516716.1"/>
    <property type="gene ID" value="LOC110245230"/>
</dbReference>
<evidence type="ECO:0000313" key="2">
    <source>
        <dbReference type="Proteomes" id="UP000887567"/>
    </source>
</evidence>
<name>A0A913YRF5_EXADI</name>
<dbReference type="KEGG" id="epa:110245230"/>
<dbReference type="OrthoDB" id="10051448at2759"/>
<evidence type="ECO:0000313" key="1">
    <source>
        <dbReference type="EnsemblMetazoa" id="XP_028516716.1"/>
    </source>
</evidence>
<dbReference type="GeneID" id="110245230"/>
<accession>A0A913YRF5</accession>
<dbReference type="OMA" id="TTWINGR"/>
<evidence type="ECO:0008006" key="3">
    <source>
        <dbReference type="Google" id="ProtNLM"/>
    </source>
</evidence>